<evidence type="ECO:0000256" key="11">
    <source>
        <dbReference type="SAM" id="MobiDB-lite"/>
    </source>
</evidence>
<feature type="compositionally biased region" description="Polar residues" evidence="11">
    <location>
        <begin position="126"/>
        <end position="138"/>
    </location>
</feature>
<feature type="region of interest" description="Disordered" evidence="11">
    <location>
        <begin position="1407"/>
        <end position="1427"/>
    </location>
</feature>
<dbReference type="Pfam" id="PF02889">
    <property type="entry name" value="Sec63"/>
    <property type="match status" value="1"/>
</dbReference>
<evidence type="ECO:0000256" key="10">
    <source>
        <dbReference type="ARBA" id="ARBA00048988"/>
    </source>
</evidence>
<evidence type="ECO:0000313" key="14">
    <source>
        <dbReference type="EMBL" id="KAL3767681.1"/>
    </source>
</evidence>
<organism evidence="14 15">
    <name type="scientific">Cyclotella atomus</name>
    <dbReference type="NCBI Taxonomy" id="382360"/>
    <lineage>
        <taxon>Eukaryota</taxon>
        <taxon>Sar</taxon>
        <taxon>Stramenopiles</taxon>
        <taxon>Ochrophyta</taxon>
        <taxon>Bacillariophyta</taxon>
        <taxon>Coscinodiscophyceae</taxon>
        <taxon>Thalassiosirophycidae</taxon>
        <taxon>Stephanodiscales</taxon>
        <taxon>Stephanodiscaceae</taxon>
        <taxon>Cyclotella</taxon>
    </lineage>
</organism>
<keyword evidence="15" id="KW-1185">Reference proteome</keyword>
<evidence type="ECO:0000259" key="12">
    <source>
        <dbReference type="PROSITE" id="PS51192"/>
    </source>
</evidence>
<dbReference type="SUPFAM" id="SSF158702">
    <property type="entry name" value="Sec63 N-terminal domain-like"/>
    <property type="match status" value="1"/>
</dbReference>
<dbReference type="PROSITE" id="PS51194">
    <property type="entry name" value="HELICASE_CTER"/>
    <property type="match status" value="1"/>
</dbReference>
<gene>
    <name evidence="14" type="ORF">ACHAWO_004383</name>
</gene>
<dbReference type="InterPro" id="IPR011545">
    <property type="entry name" value="DEAD/DEAH_box_helicase_dom"/>
</dbReference>
<dbReference type="GO" id="GO:0016787">
    <property type="term" value="F:hydrolase activity"/>
    <property type="evidence" value="ECO:0007669"/>
    <property type="project" value="UniProtKB-KW"/>
</dbReference>
<sequence>MDPSDEFDDIFLDSALGDAAKTKGTSSKSSDIRTENNTDDSSSSLDNSGDSDDSSVESKTKNEGLYNSSRAEGLFNSSRKETSSRYFSRSDDDSVIEVENNAAKSVDKEMSDDDLDDVDDEALNEFFSQKSPKSQTPPAESDKSTKQENHFKFDEEFSDEEAIVLRKKKPVQPVDVFGLDDLDDDELADLEVEDITASERPSSKDEGSNNSSATKKHGLSSQESEPLLTPRKMDDDESIDKKDKTPFRITYNGEKKKYHEDEMLFDSSDDEADEARRSIKSKTSSFSANTNADAPSTLSDESVSHHGSSNNDAGNATSKSTPRNPYQKNKPQPRVTTATPSFAEKSVLAPSAPPSQFVNEPTQNRSELHRLGISHDDFKPPKYVQRPDPILHKLNEVNRPVYRRQKLSVGQIFSRPFSNMFTCKFQEFNHLQSEMSNVIANSDDNVIVSSPTGSGKTALFEMAMCRLFASNQADGKRVVSNNKKIVYIAPNKALCEERQADWSKRLVEIDPAIVCTTITGDANAAASSYGEIASANLILTTPEKWDSITRRWTEYVVLLGSVKLVLLDEVHMIGEPDRGACLESVIGRVKTIQRAATSKRFTSSEIEGSSFSSTSPDALASNLRFVAVSATLPNLDQLASFIGAGEAYSFSDSYRPVPLQTHIQACGHINNKNHFWFDKGLNDHVPSILHRFSKGRPAIVFCHAKNDTETLANALTQSYSNPSSLNTSALNNFANQANASSLQRFIRCGIAYHHAGLDFNDRKVVEEAFKSGSISCLCATSTLAMGVNLPSHLVVVKGTSAYRGSNGYEEIDVGTLLQMIGRAGRPGFDTSGTAVIMTDSASKSRFENLSHGLKVVESHMLDKLSEALNSEIAQGVITSQEEAVDWISGTLLFRRIQAHPLFYGMNGSGLDAARSFIADKSRKSIEELRKIGAIDMKEDGTFSHSATSTIMSRNFLDLQSMKSITKLPHDAGSHQILNFLARCTKLQSQVRRKEKKHLNAAYKLVKFKYEGPQSKIKIQTPEQKVFVLLQSAIGNHHFEDSSLEKEMSKVVDDAVRILTAVEEYSREASCHGLVLASSHLIRRCIFHGIWGDNDGVLKQIGGVTHDVEAKLKANGIVSFNDVVNSDGTQIARACAMPAAFGDNLRAAAAIILQCTLQLTCYTKAGDDGLDLVVKVHSKELDHLPRCENAKDSVKYSLLVCTDRPGGLLFSGEDICEERDLVLKCPPKFGRVYIRLISNLIGLDEQASVDGNDRIEKSSFSLSPTIAKSITKSKQSQTASKPSENTKKRLFDSHRSSVSNVSDLRIHKRGKFAQGHTNVDCIEINSDDEEVADRATARKTVTPSPHPATKSSAHQSRNLTPTFGSGSTSRQAHSNPYSSNKPNTISSSRIMQNGTKWTQEKRNHKIFQQRAFNSPKDNPYNSYAYDPNDMEKSLTAASGSQNPAQSSILPISGTFSIHKPRYSTFKTHSTKRKSKNNAFASRISNEEVLRQKTAEMNSYQRSTELTRFNDRERQLRMSRAPVNDGFYAFQGDFENQHEPIQRYSSFDNAHHGYEMNRSYGIGTGLEFPHIDNSYTPSIQPRRFPRGDHSCQFTQSSFDGPMSAVRSVTYRPHQFVANPFRPGDTSVYGSTPMSSAAHSNTSGLQRFSRDTYYARGDIREQQFAQNDFHFQQMAHVQGCHPGMHFQAQNDFDMTSQSNQFDNRNYFGGLDPAEGVLARSQEFYGETFDDFGTAPIQPRNTAVHNPYAEPQRAIPPKEIVLQNNASEHIAAADDASLAFEDAFLS</sequence>
<feature type="compositionally biased region" description="Low complexity" evidence="11">
    <location>
        <begin position="39"/>
        <end position="48"/>
    </location>
</feature>
<name>A0ABD3MXY4_9STRA</name>
<comment type="catalytic activity">
    <reaction evidence="10">
        <text>ATP + H2O = ADP + phosphate + H(+)</text>
        <dbReference type="Rhea" id="RHEA:13065"/>
        <dbReference type="ChEBI" id="CHEBI:15377"/>
        <dbReference type="ChEBI" id="CHEBI:15378"/>
        <dbReference type="ChEBI" id="CHEBI:30616"/>
        <dbReference type="ChEBI" id="CHEBI:43474"/>
        <dbReference type="ChEBI" id="CHEBI:456216"/>
        <dbReference type="EC" id="5.6.2.4"/>
    </reaction>
</comment>
<dbReference type="Gene3D" id="1.10.10.10">
    <property type="entry name" value="Winged helix-like DNA-binding domain superfamily/Winged helix DNA-binding domain"/>
    <property type="match status" value="1"/>
</dbReference>
<evidence type="ECO:0000313" key="15">
    <source>
        <dbReference type="Proteomes" id="UP001530400"/>
    </source>
</evidence>
<dbReference type="SMART" id="SM00487">
    <property type="entry name" value="DEXDc"/>
    <property type="match status" value="1"/>
</dbReference>
<evidence type="ECO:0000256" key="1">
    <source>
        <dbReference type="ARBA" id="ARBA00010140"/>
    </source>
</evidence>
<proteinExistence type="inferred from homology"/>
<dbReference type="GO" id="GO:0043138">
    <property type="term" value="F:3'-5' DNA helicase activity"/>
    <property type="evidence" value="ECO:0007669"/>
    <property type="project" value="UniProtKB-EC"/>
</dbReference>
<feature type="compositionally biased region" description="Basic and acidic residues" evidence="11">
    <location>
        <begin position="140"/>
        <end position="155"/>
    </location>
</feature>
<protein>
    <recommendedName>
        <fullName evidence="9">DNA 3'-5' helicase</fullName>
        <ecNumber evidence="9">5.6.2.4</ecNumber>
    </recommendedName>
</protein>
<evidence type="ECO:0000259" key="13">
    <source>
        <dbReference type="PROSITE" id="PS51194"/>
    </source>
</evidence>
<dbReference type="GO" id="GO:0051321">
    <property type="term" value="P:meiotic cell cycle"/>
    <property type="evidence" value="ECO:0007669"/>
    <property type="project" value="UniProtKB-KW"/>
</dbReference>
<feature type="compositionally biased region" description="Basic and acidic residues" evidence="11">
    <location>
        <begin position="231"/>
        <end position="246"/>
    </location>
</feature>
<feature type="compositionally biased region" description="Polar residues" evidence="11">
    <location>
        <begin position="281"/>
        <end position="337"/>
    </location>
</feature>
<feature type="domain" description="Helicase ATP-binding" evidence="12">
    <location>
        <begin position="437"/>
        <end position="650"/>
    </location>
</feature>
<reference evidence="14 15" key="1">
    <citation type="submission" date="2024-10" db="EMBL/GenBank/DDBJ databases">
        <title>Updated reference genomes for cyclostephanoid diatoms.</title>
        <authorList>
            <person name="Roberts W.R."/>
            <person name="Alverson A.J."/>
        </authorList>
    </citation>
    <scope>NUCLEOTIDE SEQUENCE [LARGE SCALE GENOMIC DNA]</scope>
    <source>
        <strain evidence="14 15">AJA010-31</strain>
    </source>
</reference>
<feature type="domain" description="Helicase C-terminal" evidence="13">
    <location>
        <begin position="680"/>
        <end position="884"/>
    </location>
</feature>
<keyword evidence="2" id="KW-0547">Nucleotide-binding</keyword>
<dbReference type="PROSITE" id="PS51192">
    <property type="entry name" value="HELICASE_ATP_BIND_1"/>
    <property type="match status" value="1"/>
</dbReference>
<dbReference type="InterPro" id="IPR027417">
    <property type="entry name" value="P-loop_NTPase"/>
</dbReference>
<feature type="compositionally biased region" description="Basic and acidic residues" evidence="11">
    <location>
        <begin position="253"/>
        <end position="262"/>
    </location>
</feature>
<feature type="compositionally biased region" description="Acidic residues" evidence="11">
    <location>
        <begin position="110"/>
        <end position="123"/>
    </location>
</feature>
<evidence type="ECO:0000256" key="6">
    <source>
        <dbReference type="ARBA" id="ARBA00023235"/>
    </source>
</evidence>
<dbReference type="Gene3D" id="3.40.50.300">
    <property type="entry name" value="P-loop containing nucleotide triphosphate hydrolases"/>
    <property type="match status" value="2"/>
</dbReference>
<keyword evidence="3" id="KW-0378">Hydrolase</keyword>
<dbReference type="SUPFAM" id="SSF52540">
    <property type="entry name" value="P-loop containing nucleoside triphosphate hydrolases"/>
    <property type="match status" value="1"/>
</dbReference>
<evidence type="ECO:0000256" key="8">
    <source>
        <dbReference type="ARBA" id="ARBA00034617"/>
    </source>
</evidence>
<evidence type="ECO:0000256" key="5">
    <source>
        <dbReference type="ARBA" id="ARBA00022840"/>
    </source>
</evidence>
<dbReference type="InterPro" id="IPR036388">
    <property type="entry name" value="WH-like_DNA-bd_sf"/>
</dbReference>
<feature type="compositionally biased region" description="Acidic residues" evidence="11">
    <location>
        <begin position="178"/>
        <end position="196"/>
    </location>
</feature>
<feature type="region of interest" description="Disordered" evidence="11">
    <location>
        <begin position="1331"/>
        <end position="1388"/>
    </location>
</feature>
<dbReference type="InterPro" id="IPR014001">
    <property type="entry name" value="Helicase_ATP-bd"/>
</dbReference>
<dbReference type="PANTHER" id="PTHR47835:SF3">
    <property type="entry name" value="HELICASE FOR MEIOSIS 1"/>
    <property type="match status" value="1"/>
</dbReference>
<accession>A0ABD3MXY4</accession>
<dbReference type="InterPro" id="IPR001650">
    <property type="entry name" value="Helicase_C-like"/>
</dbReference>
<dbReference type="SMART" id="SM00490">
    <property type="entry name" value="HELICc"/>
    <property type="match status" value="1"/>
</dbReference>
<feature type="region of interest" description="Disordered" evidence="11">
    <location>
        <begin position="1268"/>
        <end position="1298"/>
    </location>
</feature>
<keyword evidence="4" id="KW-0347">Helicase</keyword>
<evidence type="ECO:0000256" key="7">
    <source>
        <dbReference type="ARBA" id="ARBA00023254"/>
    </source>
</evidence>
<evidence type="ECO:0000256" key="3">
    <source>
        <dbReference type="ARBA" id="ARBA00022801"/>
    </source>
</evidence>
<dbReference type="InterPro" id="IPR052247">
    <property type="entry name" value="Meiotic_Crossover_Helicase"/>
</dbReference>
<dbReference type="Pfam" id="PF23445">
    <property type="entry name" value="WHD_SNRNP200"/>
    <property type="match status" value="1"/>
</dbReference>
<dbReference type="EC" id="5.6.2.4" evidence="9"/>
<comment type="catalytic activity">
    <reaction evidence="8">
        <text>Couples ATP hydrolysis with the unwinding of duplex DNA by translocating in the 3'-5' direction.</text>
        <dbReference type="EC" id="5.6.2.4"/>
    </reaction>
</comment>
<dbReference type="Gene3D" id="1.10.3380.10">
    <property type="entry name" value="Sec63 N-terminal domain-like domain"/>
    <property type="match status" value="1"/>
</dbReference>
<evidence type="ECO:0000256" key="4">
    <source>
        <dbReference type="ARBA" id="ARBA00022806"/>
    </source>
</evidence>
<evidence type="ECO:0000256" key="9">
    <source>
        <dbReference type="ARBA" id="ARBA00034808"/>
    </source>
</evidence>
<dbReference type="EMBL" id="JALLPJ020001360">
    <property type="protein sequence ID" value="KAL3767681.1"/>
    <property type="molecule type" value="Genomic_DNA"/>
</dbReference>
<dbReference type="GO" id="GO:0005524">
    <property type="term" value="F:ATP binding"/>
    <property type="evidence" value="ECO:0007669"/>
    <property type="project" value="UniProtKB-KW"/>
</dbReference>
<dbReference type="Pfam" id="PF00271">
    <property type="entry name" value="Helicase_C"/>
    <property type="match status" value="1"/>
</dbReference>
<feature type="compositionally biased region" description="Basic and acidic residues" evidence="11">
    <location>
        <begin position="78"/>
        <end position="92"/>
    </location>
</feature>
<comment type="caution">
    <text evidence="14">The sequence shown here is derived from an EMBL/GenBank/DDBJ whole genome shotgun (WGS) entry which is preliminary data.</text>
</comment>
<feature type="compositionally biased region" description="Polar residues" evidence="11">
    <location>
        <begin position="1268"/>
        <end position="1282"/>
    </location>
</feature>
<feature type="compositionally biased region" description="Polar residues" evidence="11">
    <location>
        <begin position="1338"/>
        <end position="1388"/>
    </location>
</feature>
<dbReference type="SMART" id="SM00973">
    <property type="entry name" value="Sec63"/>
    <property type="match status" value="1"/>
</dbReference>
<evidence type="ECO:0000256" key="2">
    <source>
        <dbReference type="ARBA" id="ARBA00022741"/>
    </source>
</evidence>
<keyword evidence="5" id="KW-0067">ATP-binding</keyword>
<comment type="similarity">
    <text evidence="1">Belongs to the helicase family. SKI2 subfamily.</text>
</comment>
<dbReference type="InterPro" id="IPR004179">
    <property type="entry name" value="Sec63-dom"/>
</dbReference>
<feature type="compositionally biased region" description="Polar residues" evidence="11">
    <location>
        <begin position="1409"/>
        <end position="1420"/>
    </location>
</feature>
<feature type="compositionally biased region" description="Acidic residues" evidence="11">
    <location>
        <begin position="263"/>
        <end position="273"/>
    </location>
</feature>
<keyword evidence="7" id="KW-0469">Meiosis</keyword>
<feature type="compositionally biased region" description="Basic and acidic residues" evidence="11">
    <location>
        <begin position="1283"/>
        <end position="1294"/>
    </location>
</feature>
<dbReference type="PANTHER" id="PTHR47835">
    <property type="entry name" value="HFM1, ATP DEPENDENT DNA HELICASE HOMOLOG"/>
    <property type="match status" value="1"/>
</dbReference>
<dbReference type="InterPro" id="IPR057842">
    <property type="entry name" value="WH_MER3"/>
</dbReference>
<keyword evidence="6" id="KW-0413">Isomerase</keyword>
<dbReference type="Pfam" id="PF00270">
    <property type="entry name" value="DEAD"/>
    <property type="match status" value="1"/>
</dbReference>
<dbReference type="CDD" id="cd18795">
    <property type="entry name" value="SF2_C_Ski2"/>
    <property type="match status" value="1"/>
</dbReference>
<feature type="compositionally biased region" description="Polar residues" evidence="11">
    <location>
        <begin position="208"/>
        <end position="224"/>
    </location>
</feature>
<feature type="region of interest" description="Disordered" evidence="11">
    <location>
        <begin position="18"/>
        <end position="337"/>
    </location>
</feature>
<dbReference type="Proteomes" id="UP001530400">
    <property type="component" value="Unassembled WGS sequence"/>
</dbReference>